<dbReference type="Proteomes" id="UP000194761">
    <property type="component" value="Unassembled WGS sequence"/>
</dbReference>
<dbReference type="EMBL" id="NGFP01000021">
    <property type="protein sequence ID" value="OUC98434.1"/>
    <property type="molecule type" value="Genomic_DNA"/>
</dbReference>
<protein>
    <submittedName>
        <fullName evidence="1">Uncharacterized protein</fullName>
    </submittedName>
</protein>
<reference evidence="1 2" key="1">
    <citation type="submission" date="2017-05" db="EMBL/GenBank/DDBJ databases">
        <title>Biotechnological potential of actinobacteria isolated from South African environments.</title>
        <authorList>
            <person name="Le Roes-Hill M."/>
            <person name="Prins A."/>
            <person name="Durrell K.A."/>
        </authorList>
    </citation>
    <scope>NUCLEOTIDE SEQUENCE [LARGE SCALE GENOMIC DNA]</scope>
    <source>
        <strain evidence="1">M26</strain>
    </source>
</reference>
<gene>
    <name evidence="1" type="ORF">CA984_07280</name>
</gene>
<proteinExistence type="predicted"/>
<accession>A0A243RTR3</accession>
<evidence type="ECO:0000313" key="2">
    <source>
        <dbReference type="Proteomes" id="UP000194761"/>
    </source>
</evidence>
<keyword evidence="2" id="KW-1185">Reference proteome</keyword>
<organism evidence="1 2">
    <name type="scientific">Streptosporangium minutum</name>
    <dbReference type="NCBI Taxonomy" id="569862"/>
    <lineage>
        <taxon>Bacteria</taxon>
        <taxon>Bacillati</taxon>
        <taxon>Actinomycetota</taxon>
        <taxon>Actinomycetes</taxon>
        <taxon>Streptosporangiales</taxon>
        <taxon>Streptosporangiaceae</taxon>
        <taxon>Streptosporangium</taxon>
    </lineage>
</organism>
<name>A0A243RTR3_9ACTN</name>
<dbReference type="AlphaFoldDB" id="A0A243RTR3"/>
<dbReference type="RefSeq" id="WP_086569567.1">
    <property type="nucleotide sequence ID" value="NZ_NGFP01000021.1"/>
</dbReference>
<evidence type="ECO:0000313" key="1">
    <source>
        <dbReference type="EMBL" id="OUC98434.1"/>
    </source>
</evidence>
<sequence length="121" mass="13646">MIEKIRAEKPALRRAAYLGAALLAVVLVVSLIWAEDLRFTHSAGNMEAVARTLGEGVELRDQSIGSLSFEFVRRENAMVYFYRGKDRGGNGYGYVWSPASRPGDVRHVEGPWYEFRDDAHQ</sequence>
<comment type="caution">
    <text evidence="1">The sequence shown here is derived from an EMBL/GenBank/DDBJ whole genome shotgun (WGS) entry which is preliminary data.</text>
</comment>